<sequence>MDYWHFVFVLGLSSVLWLTNKLSFHSWSLLCKSFPAFVSNLCKNDISIMKDKKKILN</sequence>
<dbReference type="EnsemblPlants" id="PGSC0003DMT400029401">
    <property type="protein sequence ID" value="PGSC0003DMT400029401"/>
    <property type="gene ID" value="PGSC0003DMG401011297"/>
</dbReference>
<dbReference type="AlphaFoldDB" id="M1ASR7"/>
<evidence type="ECO:0000313" key="2">
    <source>
        <dbReference type="Proteomes" id="UP000011115"/>
    </source>
</evidence>
<dbReference type="PaxDb" id="4113-PGSC0003DMT400029401"/>
<reference evidence="1" key="2">
    <citation type="submission" date="2015-06" db="UniProtKB">
        <authorList>
            <consortium name="EnsemblPlants"/>
        </authorList>
    </citation>
    <scope>IDENTIFICATION</scope>
    <source>
        <strain evidence="1">DM1-3 516 R44</strain>
    </source>
</reference>
<keyword evidence="2" id="KW-1185">Reference proteome</keyword>
<dbReference type="InParanoid" id="M1ASR7"/>
<proteinExistence type="predicted"/>
<organism evidence="1 2">
    <name type="scientific">Solanum tuberosum</name>
    <name type="common">Potato</name>
    <dbReference type="NCBI Taxonomy" id="4113"/>
    <lineage>
        <taxon>Eukaryota</taxon>
        <taxon>Viridiplantae</taxon>
        <taxon>Streptophyta</taxon>
        <taxon>Embryophyta</taxon>
        <taxon>Tracheophyta</taxon>
        <taxon>Spermatophyta</taxon>
        <taxon>Magnoliopsida</taxon>
        <taxon>eudicotyledons</taxon>
        <taxon>Gunneridae</taxon>
        <taxon>Pentapetalae</taxon>
        <taxon>asterids</taxon>
        <taxon>lamiids</taxon>
        <taxon>Solanales</taxon>
        <taxon>Solanaceae</taxon>
        <taxon>Solanoideae</taxon>
        <taxon>Solaneae</taxon>
        <taxon>Solanum</taxon>
    </lineage>
</organism>
<dbReference type="Proteomes" id="UP000011115">
    <property type="component" value="Unassembled WGS sequence"/>
</dbReference>
<dbReference type="HOGENOM" id="CLU_3000177_0_0_1"/>
<evidence type="ECO:0000313" key="1">
    <source>
        <dbReference type="EnsemblPlants" id="PGSC0003DMT400029401"/>
    </source>
</evidence>
<accession>M1ASR7</accession>
<name>M1ASR7_SOLTU</name>
<protein>
    <submittedName>
        <fullName evidence="1">Uncharacterized protein</fullName>
    </submittedName>
</protein>
<dbReference type="Gramene" id="PGSC0003DMT400029401">
    <property type="protein sequence ID" value="PGSC0003DMT400029401"/>
    <property type="gene ID" value="PGSC0003DMG401011297"/>
</dbReference>
<reference evidence="2" key="1">
    <citation type="journal article" date="2011" name="Nature">
        <title>Genome sequence and analysis of the tuber crop potato.</title>
        <authorList>
            <consortium name="The Potato Genome Sequencing Consortium"/>
        </authorList>
    </citation>
    <scope>NUCLEOTIDE SEQUENCE [LARGE SCALE GENOMIC DNA]</scope>
    <source>
        <strain evidence="2">cv. DM1-3 516 R44</strain>
    </source>
</reference>